<dbReference type="InterPro" id="IPR038408">
    <property type="entry name" value="GNK2_sf"/>
</dbReference>
<accession>A0AA89B3X2</accession>
<evidence type="ECO:0000313" key="7">
    <source>
        <dbReference type="EMBL" id="KAK3024823.1"/>
    </source>
</evidence>
<keyword evidence="4" id="KW-0472">Membrane</keyword>
<dbReference type="CDD" id="cd23509">
    <property type="entry name" value="Gnk2-like"/>
    <property type="match status" value="2"/>
</dbReference>
<protein>
    <recommendedName>
        <fullName evidence="6">Gnk2-homologous domain-containing protein</fullName>
    </recommendedName>
</protein>
<keyword evidence="4" id="KW-1133">Transmembrane helix</keyword>
<evidence type="ECO:0000256" key="2">
    <source>
        <dbReference type="ARBA" id="ARBA00022737"/>
    </source>
</evidence>
<evidence type="ECO:0000256" key="1">
    <source>
        <dbReference type="ARBA" id="ARBA00022729"/>
    </source>
</evidence>
<proteinExistence type="predicted"/>
<keyword evidence="8" id="KW-1185">Reference proteome</keyword>
<feature type="transmembrane region" description="Helical" evidence="4">
    <location>
        <begin position="274"/>
        <end position="295"/>
    </location>
</feature>
<dbReference type="Gene3D" id="3.30.430.20">
    <property type="entry name" value="Gnk2 domain, C-X8-C-X2-C motif"/>
    <property type="match status" value="2"/>
</dbReference>
<sequence>MNYPRLSFWFLFILNFLVSLTTPQQTLAYYRCSTDGNYTANSTYAANLKTLLSSISTTSDLFFNASIGQKEDQVYALAICRFTETVTSCRSCLNDSSQAITRACPHQKETFGGYDECRLRFSNRNILSSMEDGILYRRCNMNDAANISQFDDALAKLLLSLNDAAAAPQKYAAGEGNYTSLSKIYGMQQCTPDITEQECRQCLLTARNDMINNCYGKLGFISVAYSCQLQFELFQFFPLPADASPQPPRSMPAPPPPQFPPDTPGSGGNKSRTIIIIAISTAFAVLIAVLICLFLQLRKRKQNSVESSNLIDLALKADSGSIRDIIRCIHIGLLCVQKDVTSRPTMASVVLMLDSISITLPLPSEPAFFMHSSIDPELPLLSEYASGSKGSSQSISELNS</sequence>
<dbReference type="Proteomes" id="UP001188597">
    <property type="component" value="Unassembled WGS sequence"/>
</dbReference>
<reference evidence="7" key="1">
    <citation type="submission" date="2022-12" db="EMBL/GenBank/DDBJ databases">
        <title>Draft genome assemblies for two species of Escallonia (Escalloniales).</title>
        <authorList>
            <person name="Chanderbali A."/>
            <person name="Dervinis C."/>
            <person name="Anghel I."/>
            <person name="Soltis D."/>
            <person name="Soltis P."/>
            <person name="Zapata F."/>
        </authorList>
    </citation>
    <scope>NUCLEOTIDE SEQUENCE</scope>
    <source>
        <strain evidence="7">UCBG64.0493</strain>
        <tissue evidence="7">Leaf</tissue>
    </source>
</reference>
<keyword evidence="4" id="KW-0812">Transmembrane</keyword>
<dbReference type="Pfam" id="PF01657">
    <property type="entry name" value="Stress-antifung"/>
    <property type="match status" value="2"/>
</dbReference>
<evidence type="ECO:0000256" key="3">
    <source>
        <dbReference type="SAM" id="MobiDB-lite"/>
    </source>
</evidence>
<feature type="compositionally biased region" description="Pro residues" evidence="3">
    <location>
        <begin position="245"/>
        <end position="263"/>
    </location>
</feature>
<organism evidence="7 8">
    <name type="scientific">Escallonia herrerae</name>
    <dbReference type="NCBI Taxonomy" id="1293975"/>
    <lineage>
        <taxon>Eukaryota</taxon>
        <taxon>Viridiplantae</taxon>
        <taxon>Streptophyta</taxon>
        <taxon>Embryophyta</taxon>
        <taxon>Tracheophyta</taxon>
        <taxon>Spermatophyta</taxon>
        <taxon>Magnoliopsida</taxon>
        <taxon>eudicotyledons</taxon>
        <taxon>Gunneridae</taxon>
        <taxon>Pentapetalae</taxon>
        <taxon>asterids</taxon>
        <taxon>campanulids</taxon>
        <taxon>Escalloniales</taxon>
        <taxon>Escalloniaceae</taxon>
        <taxon>Escallonia</taxon>
    </lineage>
</organism>
<feature type="signal peptide" evidence="5">
    <location>
        <begin position="1"/>
        <end position="28"/>
    </location>
</feature>
<dbReference type="PROSITE" id="PS51473">
    <property type="entry name" value="GNK2"/>
    <property type="match status" value="2"/>
</dbReference>
<feature type="region of interest" description="Disordered" evidence="3">
    <location>
        <begin position="244"/>
        <end position="267"/>
    </location>
</feature>
<dbReference type="InterPro" id="IPR002902">
    <property type="entry name" value="GNK2"/>
</dbReference>
<evidence type="ECO:0000256" key="5">
    <source>
        <dbReference type="SAM" id="SignalP"/>
    </source>
</evidence>
<gene>
    <name evidence="7" type="ORF">RJ639_045040</name>
</gene>
<evidence type="ECO:0000259" key="6">
    <source>
        <dbReference type="PROSITE" id="PS51473"/>
    </source>
</evidence>
<dbReference type="EMBL" id="JAVXUP010000579">
    <property type="protein sequence ID" value="KAK3024823.1"/>
    <property type="molecule type" value="Genomic_DNA"/>
</dbReference>
<dbReference type="PANTHER" id="PTHR32099">
    <property type="entry name" value="CYSTEINE-RICH REPEAT SECRETORY PROTEIN"/>
    <property type="match status" value="1"/>
</dbReference>
<evidence type="ECO:0000313" key="8">
    <source>
        <dbReference type="Proteomes" id="UP001188597"/>
    </source>
</evidence>
<keyword evidence="1 5" id="KW-0732">Signal</keyword>
<feature type="domain" description="Gnk2-homologous" evidence="6">
    <location>
        <begin position="26"/>
        <end position="126"/>
    </location>
</feature>
<dbReference type="PANTHER" id="PTHR32099:SF51">
    <property type="entry name" value="CYSTEINE-RICH RECEPTOR-LIKE PROTEIN KINASE 25 ISOFORM X1"/>
    <property type="match status" value="1"/>
</dbReference>
<keyword evidence="2" id="KW-0677">Repeat</keyword>
<dbReference type="AlphaFoldDB" id="A0AA89B3X2"/>
<evidence type="ECO:0000256" key="4">
    <source>
        <dbReference type="SAM" id="Phobius"/>
    </source>
</evidence>
<comment type="caution">
    <text evidence="7">The sequence shown here is derived from an EMBL/GenBank/DDBJ whole genome shotgun (WGS) entry which is preliminary data.</text>
</comment>
<feature type="chain" id="PRO_5041725974" description="Gnk2-homologous domain-containing protein" evidence="5">
    <location>
        <begin position="29"/>
        <end position="400"/>
    </location>
</feature>
<name>A0AA89B3X2_9ASTE</name>
<feature type="domain" description="Gnk2-homologous" evidence="6">
    <location>
        <begin position="132"/>
        <end position="236"/>
    </location>
</feature>